<evidence type="ECO:0000256" key="7">
    <source>
        <dbReference type="ARBA" id="ARBA00022825"/>
    </source>
</evidence>
<dbReference type="SUPFAM" id="SSF52743">
    <property type="entry name" value="Subtilisin-like"/>
    <property type="match status" value="1"/>
</dbReference>
<dbReference type="Pfam" id="PF00082">
    <property type="entry name" value="Peptidase_S8"/>
    <property type="match status" value="1"/>
</dbReference>
<sequence length="798" mass="85055">MGSLGAFFLLFFLCSSLVYCEINDAGGTEENLQTTFIVRVQNDLKPSAFSDVEKWYKSTLRSLDSNTLNSENPSDDQTQNSHEFLHVYRTVFHGFSARLTPQQAQLLLNRPEVISVLPDRLRQLHITRSPYFLGLSSDNPTGLMSESDSGSNVVIGILDTGIWPERLSFHDQGLDPVPSTWKGECSEGVNFTKAHCNKKLIGARYFSAGYEARKGVVNSSEEFHSARDSDGHGTHTASTAAGRAVANASLFGYASGVAVGVAPKARIAVYKICWKNGCMDSDILAAFDKAVEDGVNVISISVGGGAVPYNLDPMAIGAFGAMERGILVSASAGNEGPTKMTVTNVAPWMTTVGASTIDRKFVADLVLGDGRVISGASLYSGKPLPEKTYLPLIYGGNASASWGFGGIRAGSFSASTCIAGSLDENSVRGKIVVCDRGGNARVAKGDVVRKAGGAGVVVANVAPIGEGLVADSHLIPGLAISESAARTLRQYINSNPNPRATMVFRGTQVGIKPAPVVASFSARGPSVESPYVLKPDIIAPGVNILAAWPDGVAPSEIASDTRRTQFNVASGTSMSCPHVSGVAALLKGAHPDWSPAMIRSAMMTTAYSQDSQGKPLLDEKSYNQSTIWDMGAGHVDPEKAVDPGLVYDLTADDYLNFLCASNFTRQEIRHIARRSISCSRKQSKPWDLNYPAISIDFEASETMSANEIVVSRTVTYVGESAGSFSATVNNPKGVTLTVNPMKLDFTAKGEKKSYSVGIKAEKLKVTPGNTVTEVGRIVWSDGRRKVVSPVVVMWKQGY</sequence>
<keyword evidence="8" id="KW-0325">Glycoprotein</keyword>
<dbReference type="InterPro" id="IPR041469">
    <property type="entry name" value="Subtilisin-like_FN3"/>
</dbReference>
<evidence type="ECO:0000313" key="17">
    <source>
        <dbReference type="Proteomes" id="UP000030748"/>
    </source>
</evidence>
<dbReference type="GO" id="GO:0005576">
    <property type="term" value="C:extracellular region"/>
    <property type="evidence" value="ECO:0000318"/>
    <property type="project" value="GO_Central"/>
</dbReference>
<dbReference type="MEROPS" id="S08.A28"/>
<keyword evidence="17" id="KW-1185">Reference proteome</keyword>
<dbReference type="Gene3D" id="3.50.30.30">
    <property type="match status" value="1"/>
</dbReference>
<dbReference type="PhylomeDB" id="A0A022S5S3"/>
<evidence type="ECO:0000259" key="13">
    <source>
        <dbReference type="Pfam" id="PF02225"/>
    </source>
</evidence>
<dbReference type="FunFam" id="3.50.30.30:FF:000005">
    <property type="entry name" value="subtilisin-like protease SBT1.5"/>
    <property type="match status" value="1"/>
</dbReference>
<gene>
    <name evidence="16" type="ORF">MIMGU_mgv1a001548mg</name>
</gene>
<dbReference type="SUPFAM" id="SSF54897">
    <property type="entry name" value="Protease propeptides/inhibitors"/>
    <property type="match status" value="1"/>
</dbReference>
<dbReference type="InterPro" id="IPR015500">
    <property type="entry name" value="Peptidase_S8_subtilisin-rel"/>
</dbReference>
<dbReference type="InterPro" id="IPR034197">
    <property type="entry name" value="Peptidases_S8_3"/>
</dbReference>
<dbReference type="KEGG" id="egt:105954694"/>
<name>A0A022S5S3_ERYGU</name>
<dbReference type="FunFam" id="3.30.70.80:FF:000003">
    <property type="entry name" value="Subtilisin-like protease SBT1.9"/>
    <property type="match status" value="1"/>
</dbReference>
<dbReference type="InterPro" id="IPR023828">
    <property type="entry name" value="Peptidase_S8_Ser-AS"/>
</dbReference>
<keyword evidence="5 11" id="KW-0732">Signal</keyword>
<dbReference type="Pfam" id="PF05922">
    <property type="entry name" value="Inhibitor_I9"/>
    <property type="match status" value="1"/>
</dbReference>
<keyword evidence="7 10" id="KW-0720">Serine protease</keyword>
<evidence type="ECO:0000256" key="9">
    <source>
        <dbReference type="PIRSR" id="PIRSR615500-1"/>
    </source>
</evidence>
<dbReference type="CDD" id="cd02120">
    <property type="entry name" value="PA_subtilisin_like"/>
    <property type="match status" value="1"/>
</dbReference>
<keyword evidence="3" id="KW-0964">Secreted</keyword>
<feature type="active site" description="Charge relay system" evidence="9 10">
    <location>
        <position position="573"/>
    </location>
</feature>
<dbReference type="PROSITE" id="PS51892">
    <property type="entry name" value="SUBTILASE"/>
    <property type="match status" value="1"/>
</dbReference>
<dbReference type="Gene3D" id="2.60.40.2310">
    <property type="match status" value="1"/>
</dbReference>
<dbReference type="OMA" id="MTTAYMH"/>
<feature type="domain" description="Peptidase S8/S53" evidence="12">
    <location>
        <begin position="150"/>
        <end position="610"/>
    </location>
</feature>
<feature type="active site" description="Charge relay system" evidence="9 10">
    <location>
        <position position="232"/>
    </location>
</feature>
<comment type="similarity">
    <text evidence="2 10">Belongs to the peptidase S8 family.</text>
</comment>
<evidence type="ECO:0000256" key="1">
    <source>
        <dbReference type="ARBA" id="ARBA00004613"/>
    </source>
</evidence>
<evidence type="ECO:0000256" key="2">
    <source>
        <dbReference type="ARBA" id="ARBA00011073"/>
    </source>
</evidence>
<accession>A0A022S5S3</accession>
<evidence type="ECO:0000256" key="11">
    <source>
        <dbReference type="SAM" id="SignalP"/>
    </source>
</evidence>
<dbReference type="GO" id="GO:0006508">
    <property type="term" value="P:proteolysis"/>
    <property type="evidence" value="ECO:0007669"/>
    <property type="project" value="UniProtKB-KW"/>
</dbReference>
<dbReference type="InterPro" id="IPR037045">
    <property type="entry name" value="S8pro/Inhibitor_I9_sf"/>
</dbReference>
<evidence type="ECO:0000259" key="15">
    <source>
        <dbReference type="Pfam" id="PF17766"/>
    </source>
</evidence>
<dbReference type="PROSITE" id="PS00138">
    <property type="entry name" value="SUBTILASE_SER"/>
    <property type="match status" value="1"/>
</dbReference>
<dbReference type="Pfam" id="PF17766">
    <property type="entry name" value="fn3_6"/>
    <property type="match status" value="1"/>
</dbReference>
<dbReference type="CDD" id="cd04852">
    <property type="entry name" value="Peptidases_S8_3"/>
    <property type="match status" value="1"/>
</dbReference>
<evidence type="ECO:0008006" key="18">
    <source>
        <dbReference type="Google" id="ProtNLM"/>
    </source>
</evidence>
<dbReference type="GO" id="GO:0004252">
    <property type="term" value="F:serine-type endopeptidase activity"/>
    <property type="evidence" value="ECO:0000318"/>
    <property type="project" value="GO_Central"/>
</dbReference>
<evidence type="ECO:0000313" key="16">
    <source>
        <dbReference type="EMBL" id="EYU46755.1"/>
    </source>
</evidence>
<feature type="active site" description="Charge relay system" evidence="9 10">
    <location>
        <position position="159"/>
    </location>
</feature>
<dbReference type="OrthoDB" id="206201at2759"/>
<evidence type="ECO:0000256" key="3">
    <source>
        <dbReference type="ARBA" id="ARBA00022525"/>
    </source>
</evidence>
<evidence type="ECO:0000256" key="6">
    <source>
        <dbReference type="ARBA" id="ARBA00022801"/>
    </source>
</evidence>
<reference evidence="16 17" key="1">
    <citation type="journal article" date="2013" name="Proc. Natl. Acad. Sci. U.S.A.">
        <title>Fine-scale variation in meiotic recombination in Mimulus inferred from population shotgun sequencing.</title>
        <authorList>
            <person name="Hellsten U."/>
            <person name="Wright K.M."/>
            <person name="Jenkins J."/>
            <person name="Shu S."/>
            <person name="Yuan Y."/>
            <person name="Wessler S.R."/>
            <person name="Schmutz J."/>
            <person name="Willis J.H."/>
            <person name="Rokhsar D.S."/>
        </authorList>
    </citation>
    <scope>NUCLEOTIDE SEQUENCE [LARGE SCALE GENOMIC DNA]</scope>
    <source>
        <strain evidence="17">cv. DUN x IM62</strain>
    </source>
</reference>
<keyword evidence="6 10" id="KW-0378">Hydrolase</keyword>
<dbReference type="InterPro" id="IPR045051">
    <property type="entry name" value="SBT"/>
</dbReference>
<protein>
    <recommendedName>
        <fullName evidence="18">Subtilisin-like protease SBT1.5</fullName>
    </recommendedName>
</protein>
<dbReference type="InterPro" id="IPR010259">
    <property type="entry name" value="S8pro/Inhibitor_I9"/>
</dbReference>
<evidence type="ECO:0000259" key="14">
    <source>
        <dbReference type="Pfam" id="PF05922"/>
    </source>
</evidence>
<comment type="subcellular location">
    <subcellularLocation>
        <location evidence="1">Secreted</location>
    </subcellularLocation>
</comment>
<feature type="domain" description="Inhibitor I9" evidence="14">
    <location>
        <begin position="35"/>
        <end position="125"/>
    </location>
</feature>
<dbReference type="Pfam" id="PF02225">
    <property type="entry name" value="PA"/>
    <property type="match status" value="1"/>
</dbReference>
<evidence type="ECO:0000256" key="10">
    <source>
        <dbReference type="PROSITE-ProRule" id="PRU01240"/>
    </source>
</evidence>
<feature type="signal peptide" evidence="11">
    <location>
        <begin position="1"/>
        <end position="20"/>
    </location>
</feature>
<dbReference type="PRINTS" id="PR00723">
    <property type="entry name" value="SUBTILISIN"/>
</dbReference>
<dbReference type="FunFam" id="3.40.50.200:FF:000006">
    <property type="entry name" value="Subtilisin-like protease SBT1.5"/>
    <property type="match status" value="1"/>
</dbReference>
<feature type="domain" description="Subtilisin-like protease fibronectin type-III" evidence="15">
    <location>
        <begin position="687"/>
        <end position="792"/>
    </location>
</feature>
<feature type="chain" id="PRO_5001508134" description="Subtilisin-like protease SBT1.5" evidence="11">
    <location>
        <begin position="21"/>
        <end position="798"/>
    </location>
</feature>
<dbReference type="PANTHER" id="PTHR10795">
    <property type="entry name" value="PROPROTEIN CONVERTASE SUBTILISIN/KEXIN"/>
    <property type="match status" value="1"/>
</dbReference>
<evidence type="ECO:0000256" key="8">
    <source>
        <dbReference type="ARBA" id="ARBA00023180"/>
    </source>
</evidence>
<evidence type="ECO:0000259" key="12">
    <source>
        <dbReference type="Pfam" id="PF00082"/>
    </source>
</evidence>
<dbReference type="InterPro" id="IPR036852">
    <property type="entry name" value="Peptidase_S8/S53_dom_sf"/>
</dbReference>
<feature type="domain" description="PA" evidence="13">
    <location>
        <begin position="410"/>
        <end position="487"/>
    </location>
</feature>
<proteinExistence type="inferred from homology"/>
<keyword evidence="4 10" id="KW-0645">Protease</keyword>
<dbReference type="AlphaFoldDB" id="A0A022S5S3"/>
<dbReference type="GO" id="GO:0048731">
    <property type="term" value="P:system development"/>
    <property type="evidence" value="ECO:0007669"/>
    <property type="project" value="UniProtKB-ARBA"/>
</dbReference>
<organism evidence="16 17">
    <name type="scientific">Erythranthe guttata</name>
    <name type="common">Yellow monkey flower</name>
    <name type="synonym">Mimulus guttatus</name>
    <dbReference type="NCBI Taxonomy" id="4155"/>
    <lineage>
        <taxon>Eukaryota</taxon>
        <taxon>Viridiplantae</taxon>
        <taxon>Streptophyta</taxon>
        <taxon>Embryophyta</taxon>
        <taxon>Tracheophyta</taxon>
        <taxon>Spermatophyta</taxon>
        <taxon>Magnoliopsida</taxon>
        <taxon>eudicotyledons</taxon>
        <taxon>Gunneridae</taxon>
        <taxon>Pentapetalae</taxon>
        <taxon>asterids</taxon>
        <taxon>lamiids</taxon>
        <taxon>Lamiales</taxon>
        <taxon>Phrymaceae</taxon>
        <taxon>Erythranthe</taxon>
    </lineage>
</organism>
<dbReference type="Gene3D" id="3.40.50.200">
    <property type="entry name" value="Peptidase S8/S53 domain"/>
    <property type="match status" value="1"/>
</dbReference>
<dbReference type="InterPro" id="IPR003137">
    <property type="entry name" value="PA_domain"/>
</dbReference>
<dbReference type="Gene3D" id="3.30.70.80">
    <property type="entry name" value="Peptidase S8 propeptide/proteinase inhibitor I9"/>
    <property type="match status" value="1"/>
</dbReference>
<dbReference type="Proteomes" id="UP000030748">
    <property type="component" value="Unassembled WGS sequence"/>
</dbReference>
<dbReference type="eggNOG" id="ENOG502QVEY">
    <property type="taxonomic scope" value="Eukaryota"/>
</dbReference>
<evidence type="ECO:0000256" key="5">
    <source>
        <dbReference type="ARBA" id="ARBA00022729"/>
    </source>
</evidence>
<dbReference type="InterPro" id="IPR000209">
    <property type="entry name" value="Peptidase_S8/S53_dom"/>
</dbReference>
<dbReference type="EMBL" id="KI630171">
    <property type="protein sequence ID" value="EYU46755.1"/>
    <property type="molecule type" value="Genomic_DNA"/>
</dbReference>
<evidence type="ECO:0000256" key="4">
    <source>
        <dbReference type="ARBA" id="ARBA00022670"/>
    </source>
</evidence>